<evidence type="ECO:0000256" key="1">
    <source>
        <dbReference type="ARBA" id="ARBA00022443"/>
    </source>
</evidence>
<keyword evidence="1 2" id="KW-0728">SH3 domain</keyword>
<name>A0AAV9JGX9_9PEZI</name>
<feature type="compositionally biased region" description="Basic and acidic residues" evidence="3">
    <location>
        <begin position="347"/>
        <end position="357"/>
    </location>
</feature>
<keyword evidence="6" id="KW-1185">Reference proteome</keyword>
<feature type="domain" description="SH3" evidence="4">
    <location>
        <begin position="3"/>
        <end position="67"/>
    </location>
</feature>
<feature type="compositionally biased region" description="Polar residues" evidence="3">
    <location>
        <begin position="132"/>
        <end position="142"/>
    </location>
</feature>
<dbReference type="PRINTS" id="PR00452">
    <property type="entry name" value="SH3DOMAIN"/>
</dbReference>
<feature type="compositionally biased region" description="Pro residues" evidence="3">
    <location>
        <begin position="715"/>
        <end position="726"/>
    </location>
</feature>
<dbReference type="InterPro" id="IPR001452">
    <property type="entry name" value="SH3_domain"/>
</dbReference>
<feature type="compositionally biased region" description="Basic and acidic residues" evidence="3">
    <location>
        <begin position="278"/>
        <end position="309"/>
    </location>
</feature>
<dbReference type="Proteomes" id="UP001324427">
    <property type="component" value="Unassembled WGS sequence"/>
</dbReference>
<dbReference type="SUPFAM" id="SSF50044">
    <property type="entry name" value="SH3-domain"/>
    <property type="match status" value="1"/>
</dbReference>
<evidence type="ECO:0000259" key="4">
    <source>
        <dbReference type="PROSITE" id="PS50002"/>
    </source>
</evidence>
<accession>A0AAV9JGX9</accession>
<evidence type="ECO:0000313" key="5">
    <source>
        <dbReference type="EMBL" id="KAK4544079.1"/>
    </source>
</evidence>
<dbReference type="CDD" id="cd11887">
    <property type="entry name" value="SH3_Bbc1"/>
    <property type="match status" value="1"/>
</dbReference>
<dbReference type="AlphaFoldDB" id="A0AAV9JGX9"/>
<feature type="compositionally biased region" description="Basic and acidic residues" evidence="3">
    <location>
        <begin position="761"/>
        <end position="774"/>
    </location>
</feature>
<sequence length="1211" mass="131045">MAAPPFKVKAVYEYTSEHGDDLSFPLGQVITVVEQEGDDWYVGQYTDASGAKQEGLFPSNFVEKYEPEVPTRPTRPARPKSVVPALASGYIPAEPQQHERAEEAPPPPAASKPQPPPVEIPAATRKEEEVRSPQSAASQNPPITRAEPPAAPKPAPAELSQQASTPTKAPPPVAPKGNAFKDRIAAFNRGAQAPLAPMQPGRQSQRNDYNIKKPFVAPPPSRSAYIPPVTKVEPVHKPYIREEDPEIKQKHEDDHAAAEAAGLTGDTPVPAAEEEGEDAPKPITLKERKAMLQREQEAQSSRHADATQKKEKKVPPKQPSGSSERAVAPEGHDEEVERVRSPTAERQSLDMPRERPRVPSPQRQPQEPMSPVPAAPAHEILSGGEEADESAASEATEDDAQAHGLDESEERVTPVSRAPTAPIHVPEPAAGDEENDTEAGEDEEEEEEVDEEEQRKQRLRERMARLAGGQGAGPFNPFGAPPPAAPPAKKRSTKEKPMSGEGTPSSPPQQMVAIPGMGGMPMPRMHSPESDATQRARQREDVADREPKAEEVDEEPPPPPRRSITEERTAPPPVPKERAVPPTPAREHATPPALPSDSTRPTPRPPATDSRPVPPPPPSAAPLSPGPGSESDDEMSVHAKRYSTETSGIESLLPIRTGAPPIPASRDVPPRPPQSPDARRASYFSNDPSSATSEKRMSRMPPIPGITGSPMTSSPRPPPPPPPTAAPPSRQATGLQSPEDTERGESDYEGDYDTDIASSAKHKDALKSHAREPSLDDSTTADEMTPPVSIAPQIAPRAVPPPPPHGVPMTRPSMDAPRAPPPVPPPTREQMAAGDYDPYRYPDASRPPPPLPSAIPISAPPIPPDQPREGADDSSADDVPGATLSRKSTERQQPPQAAPQERAPPMPPIAAPQQPPPPARSGIRRSLDVPSTPMAGRRSVDQARPSGDQGQIAQDVDLSHSTQWWTAPQPLPPALQKRNGNDLLSESEESQKAKRGGRTTISKDIYVLYMDYSQTIITAQYDSREPTDVILEQRHEPPPPKLRQDQLESYWQRFGTKIAAAASSVGNSKKDGVLGDGSPYGLPLELIKAQSEALLPVGTRTYGALVYANLANASTMQFDEIRPGDILTARNARFEGHHGAMRQKYKQDYGPSHVAIVDEWDGTRRSVRAWEQGREKKGGVRSEKFRLGDLRSGEVRVWRVVGRDWVGWESG</sequence>
<evidence type="ECO:0000256" key="3">
    <source>
        <dbReference type="SAM" id="MobiDB-lite"/>
    </source>
</evidence>
<feature type="compositionally biased region" description="Pro residues" evidence="3">
    <location>
        <begin position="602"/>
        <end position="620"/>
    </location>
</feature>
<dbReference type="Gene3D" id="2.30.30.40">
    <property type="entry name" value="SH3 Domains"/>
    <property type="match status" value="1"/>
</dbReference>
<reference evidence="5 6" key="1">
    <citation type="submission" date="2021-11" db="EMBL/GenBank/DDBJ databases">
        <title>Black yeast isolated from Biological Soil Crust.</title>
        <authorList>
            <person name="Kurbessoian T."/>
        </authorList>
    </citation>
    <scope>NUCLEOTIDE SEQUENCE [LARGE SCALE GENOMIC DNA]</scope>
    <source>
        <strain evidence="5 6">CCFEE 5522</strain>
    </source>
</reference>
<feature type="region of interest" description="Disordered" evidence="3">
    <location>
        <begin position="64"/>
        <end position="952"/>
    </location>
</feature>
<feature type="compositionally biased region" description="Basic and acidic residues" evidence="3">
    <location>
        <begin position="526"/>
        <end position="550"/>
    </location>
</feature>
<dbReference type="InterPro" id="IPR036028">
    <property type="entry name" value="SH3-like_dom_sf"/>
</dbReference>
<protein>
    <recommendedName>
        <fullName evidence="4">SH3 domain-containing protein</fullName>
    </recommendedName>
</protein>
<feature type="compositionally biased region" description="Basic and acidic residues" evidence="3">
    <location>
        <begin position="563"/>
        <end position="589"/>
    </location>
</feature>
<dbReference type="Pfam" id="PF25459">
    <property type="entry name" value="AIM3_BBC1_C"/>
    <property type="match status" value="1"/>
</dbReference>
<dbReference type="Pfam" id="PF00018">
    <property type="entry name" value="SH3_1"/>
    <property type="match status" value="1"/>
</dbReference>
<feature type="compositionally biased region" description="Pro residues" evidence="3">
    <location>
        <begin position="902"/>
        <end position="919"/>
    </location>
</feature>
<feature type="compositionally biased region" description="Polar residues" evidence="3">
    <location>
        <begin position="683"/>
        <end position="692"/>
    </location>
</feature>
<feature type="compositionally biased region" description="Basic and acidic residues" evidence="3">
    <location>
        <begin position="453"/>
        <end position="464"/>
    </location>
</feature>
<feature type="compositionally biased region" description="Low complexity" evidence="3">
    <location>
        <begin position="892"/>
        <end position="901"/>
    </location>
</feature>
<feature type="compositionally biased region" description="Acidic residues" evidence="3">
    <location>
        <begin position="385"/>
        <end position="399"/>
    </location>
</feature>
<feature type="compositionally biased region" description="Pro residues" evidence="3">
    <location>
        <begin position="818"/>
        <end position="827"/>
    </location>
</feature>
<dbReference type="PROSITE" id="PS50002">
    <property type="entry name" value="SH3"/>
    <property type="match status" value="1"/>
</dbReference>
<dbReference type="InterPro" id="IPR057402">
    <property type="entry name" value="AIM3_BBC1_C"/>
</dbReference>
<evidence type="ECO:0000313" key="6">
    <source>
        <dbReference type="Proteomes" id="UP001324427"/>
    </source>
</evidence>
<feature type="compositionally biased region" description="Acidic residues" evidence="3">
    <location>
        <begin position="430"/>
        <end position="452"/>
    </location>
</feature>
<feature type="compositionally biased region" description="Basic and acidic residues" evidence="3">
    <location>
        <begin position="400"/>
        <end position="412"/>
    </location>
</feature>
<dbReference type="EMBL" id="JAVFHQ010000027">
    <property type="protein sequence ID" value="KAK4544079.1"/>
    <property type="molecule type" value="Genomic_DNA"/>
</dbReference>
<dbReference type="InterPro" id="IPR035552">
    <property type="entry name" value="Mti1_SH3"/>
</dbReference>
<evidence type="ECO:0000256" key="2">
    <source>
        <dbReference type="PROSITE-ProRule" id="PRU00192"/>
    </source>
</evidence>
<feature type="region of interest" description="Disordered" evidence="3">
    <location>
        <begin position="964"/>
        <end position="997"/>
    </location>
</feature>
<organism evidence="5 6">
    <name type="scientific">Oleoguttula mirabilis</name>
    <dbReference type="NCBI Taxonomy" id="1507867"/>
    <lineage>
        <taxon>Eukaryota</taxon>
        <taxon>Fungi</taxon>
        <taxon>Dikarya</taxon>
        <taxon>Ascomycota</taxon>
        <taxon>Pezizomycotina</taxon>
        <taxon>Dothideomycetes</taxon>
        <taxon>Dothideomycetidae</taxon>
        <taxon>Mycosphaerellales</taxon>
        <taxon>Teratosphaeriaceae</taxon>
        <taxon>Oleoguttula</taxon>
    </lineage>
</organism>
<dbReference type="PANTHER" id="PTHR46026:SF1">
    <property type="entry name" value="RHO-TYPE GUANINE NUCLEOTIDE EXCHANGE FACTOR, ISOFORM F"/>
    <property type="match status" value="1"/>
</dbReference>
<dbReference type="PANTHER" id="PTHR46026">
    <property type="entry name" value="RHO-TYPE GUANINE NUCLEOTIDE EXCHANGE FACTOR, ISOFORM F"/>
    <property type="match status" value="1"/>
</dbReference>
<gene>
    <name evidence="5" type="ORF">LTR36_004577</name>
</gene>
<dbReference type="SMART" id="SM00326">
    <property type="entry name" value="SH3"/>
    <property type="match status" value="1"/>
</dbReference>
<feature type="compositionally biased region" description="Pro residues" evidence="3">
    <location>
        <begin position="845"/>
        <end position="865"/>
    </location>
</feature>
<feature type="compositionally biased region" description="Pro residues" evidence="3">
    <location>
        <begin position="104"/>
        <end position="119"/>
    </location>
</feature>
<proteinExistence type="predicted"/>
<feature type="compositionally biased region" description="Basic and acidic residues" evidence="3">
    <location>
        <begin position="233"/>
        <end position="257"/>
    </location>
</feature>
<comment type="caution">
    <text evidence="5">The sequence shown here is derived from an EMBL/GenBank/DDBJ whole genome shotgun (WGS) entry which is preliminary data.</text>
</comment>